<evidence type="ECO:0000256" key="1">
    <source>
        <dbReference type="ARBA" id="ARBA00001974"/>
    </source>
</evidence>
<dbReference type="EMBL" id="HBHQ01002420">
    <property type="protein sequence ID" value="CAD9809720.1"/>
    <property type="molecule type" value="Transcribed_RNA"/>
</dbReference>
<organism evidence="7">
    <name type="scientific">Attheya septentrionalis</name>
    <dbReference type="NCBI Taxonomy" id="420275"/>
    <lineage>
        <taxon>Eukaryota</taxon>
        <taxon>Sar</taxon>
        <taxon>Stramenopiles</taxon>
        <taxon>Ochrophyta</taxon>
        <taxon>Bacillariophyta</taxon>
        <taxon>Coscinodiscophyceae</taxon>
        <taxon>Chaetocerotophycidae</taxon>
        <taxon>Chaetocerotales</taxon>
        <taxon>Attheyaceae</taxon>
        <taxon>Attheya</taxon>
    </lineage>
</organism>
<dbReference type="GO" id="GO:0019478">
    <property type="term" value="P:D-amino acid catabolic process"/>
    <property type="evidence" value="ECO:0007669"/>
    <property type="project" value="TreeGrafter"/>
</dbReference>
<evidence type="ECO:0000259" key="6">
    <source>
        <dbReference type="Pfam" id="PF01266"/>
    </source>
</evidence>
<dbReference type="AlphaFoldDB" id="A0A7S2U642"/>
<comment type="similarity">
    <text evidence="2">Belongs to the DAMOX/DASOX family.</text>
</comment>
<dbReference type="InterPro" id="IPR006076">
    <property type="entry name" value="FAD-dep_OxRdtase"/>
</dbReference>
<accession>A0A7S2U642</accession>
<evidence type="ECO:0000313" key="7">
    <source>
        <dbReference type="EMBL" id="CAD9809720.1"/>
    </source>
</evidence>
<dbReference type="GO" id="GO:0005737">
    <property type="term" value="C:cytoplasm"/>
    <property type="evidence" value="ECO:0007669"/>
    <property type="project" value="TreeGrafter"/>
</dbReference>
<dbReference type="Pfam" id="PF01266">
    <property type="entry name" value="DAO"/>
    <property type="match status" value="1"/>
</dbReference>
<feature type="domain" description="FAD dependent oxidoreductase" evidence="6">
    <location>
        <begin position="13"/>
        <end position="122"/>
    </location>
</feature>
<gene>
    <name evidence="7" type="ORF">ASEP1449_LOCUS1543</name>
</gene>
<dbReference type="PANTHER" id="PTHR11530">
    <property type="entry name" value="D-AMINO ACID OXIDASE"/>
    <property type="match status" value="1"/>
</dbReference>
<evidence type="ECO:0000256" key="4">
    <source>
        <dbReference type="ARBA" id="ARBA00022827"/>
    </source>
</evidence>
<evidence type="ECO:0000256" key="2">
    <source>
        <dbReference type="ARBA" id="ARBA00006730"/>
    </source>
</evidence>
<dbReference type="GO" id="GO:0003884">
    <property type="term" value="F:D-amino-acid oxidase activity"/>
    <property type="evidence" value="ECO:0007669"/>
    <property type="project" value="InterPro"/>
</dbReference>
<proteinExistence type="inferred from homology"/>
<dbReference type="SUPFAM" id="SSF54373">
    <property type="entry name" value="FAD-linked reductases, C-terminal domain"/>
    <property type="match status" value="1"/>
</dbReference>
<dbReference type="PANTHER" id="PTHR11530:SF11">
    <property type="entry name" value="D-ASPARTATE OXIDASE"/>
    <property type="match status" value="1"/>
</dbReference>
<evidence type="ECO:0000256" key="5">
    <source>
        <dbReference type="ARBA" id="ARBA00023002"/>
    </source>
</evidence>
<dbReference type="InterPro" id="IPR023209">
    <property type="entry name" value="DAO"/>
</dbReference>
<keyword evidence="3" id="KW-0285">Flavoprotein</keyword>
<keyword evidence="4" id="KW-0274">FAD</keyword>
<dbReference type="GO" id="GO:0071949">
    <property type="term" value="F:FAD binding"/>
    <property type="evidence" value="ECO:0007669"/>
    <property type="project" value="InterPro"/>
</dbReference>
<reference evidence="7" key="1">
    <citation type="submission" date="2021-01" db="EMBL/GenBank/DDBJ databases">
        <authorList>
            <person name="Corre E."/>
            <person name="Pelletier E."/>
            <person name="Niang G."/>
            <person name="Scheremetjew M."/>
            <person name="Finn R."/>
            <person name="Kale V."/>
            <person name="Holt S."/>
            <person name="Cochrane G."/>
            <person name="Meng A."/>
            <person name="Brown T."/>
            <person name="Cohen L."/>
        </authorList>
    </citation>
    <scope>NUCLEOTIDE SEQUENCE</scope>
    <source>
        <strain evidence="7">CCMP2084</strain>
    </source>
</reference>
<dbReference type="PROSITE" id="PS00677">
    <property type="entry name" value="DAO"/>
    <property type="match status" value="1"/>
</dbReference>
<evidence type="ECO:0000256" key="3">
    <source>
        <dbReference type="ARBA" id="ARBA00022630"/>
    </source>
</evidence>
<comment type="cofactor">
    <cofactor evidence="1">
        <name>FAD</name>
        <dbReference type="ChEBI" id="CHEBI:57692"/>
    </cofactor>
</comment>
<protein>
    <recommendedName>
        <fullName evidence="6">FAD dependent oxidoreductase domain-containing protein</fullName>
    </recommendedName>
</protein>
<sequence length="130" mass="14317">MPNDVAILTEEAPWGSDTDACYIIPRGDVLVVGGSFHREDTYADVRPMEKKRLMKNAHLMGIDTEKSPIVDEWTGFRPHRPSIRLEVDKHVGISEGIKVVHNYGHGGSGWTVFVGAAKQVATLLGHGDKQ</sequence>
<name>A0A7S2U642_9STRA</name>
<dbReference type="Gene3D" id="3.40.50.720">
    <property type="entry name" value="NAD(P)-binding Rossmann-like Domain"/>
    <property type="match status" value="1"/>
</dbReference>
<keyword evidence="5" id="KW-0560">Oxidoreductase</keyword>
<dbReference type="InterPro" id="IPR006181">
    <property type="entry name" value="D-amino_acid_oxidase_CS"/>
</dbReference>